<comment type="caution">
    <text evidence="1">The sequence shown here is derived from an EMBL/GenBank/DDBJ whole genome shotgun (WGS) entry which is preliminary data.</text>
</comment>
<sequence length="259" mass="29801">MATITITLRETGQSVTATLKVAAPPPKIKDFIVDEEGYITKVSETNGHNMYRLHTKANWDKGVRNKFITLNEGKVIEELAERRNPYKSDTQYWGIKDGVYITISNKDDAYKLFKFVCDASIEAEWALLNYEKRTTKKSLYVLATLNYSESPGVLPPPENYTDLDLKIHFHSHPGTAKGKDDVASGAGSSRGDVPMAIHYVNLFYKKRIKRMPAFVIYRPHAEKPPYKFQYDAWKNFLYGTKMKIQTYHDLYKNVIPIQY</sequence>
<evidence type="ECO:0000313" key="2">
    <source>
        <dbReference type="Proteomes" id="UP000603506"/>
    </source>
</evidence>
<dbReference type="Proteomes" id="UP000603506">
    <property type="component" value="Unassembled WGS sequence"/>
</dbReference>
<keyword evidence="2" id="KW-1185">Reference proteome</keyword>
<dbReference type="RefSeq" id="WP_009414515.1">
    <property type="nucleotide sequence ID" value="NZ_JAESPH010000017.1"/>
</dbReference>
<name>A0ABS1YUX3_9FLAO</name>
<gene>
    <name evidence="1" type="ORF">JNB19_05505</name>
</gene>
<protein>
    <submittedName>
        <fullName evidence="1">Uncharacterized protein</fullName>
    </submittedName>
</protein>
<dbReference type="EMBL" id="JAEUAH010000005">
    <property type="protein sequence ID" value="MBM0650212.1"/>
    <property type="molecule type" value="Genomic_DNA"/>
</dbReference>
<evidence type="ECO:0000313" key="1">
    <source>
        <dbReference type="EMBL" id="MBM0650212.1"/>
    </source>
</evidence>
<proteinExistence type="predicted"/>
<reference evidence="1 2" key="1">
    <citation type="submission" date="2021-01" db="EMBL/GenBank/DDBJ databases">
        <title>Evidence that Capnocytophaga endodontalis is a later homotypic synonym for Capnocytophaga genospecies AHN8471, and request for opinion on proposed recognition of strain AHN8471 as type strain of the species.</title>
        <authorList>
            <person name="Nicholson A.C."/>
            <person name="Hopper C.L."/>
            <person name="Gulvik C.A."/>
            <person name="Mcquiston J.R."/>
            <person name="Lau E.F."/>
        </authorList>
    </citation>
    <scope>NUCLEOTIDE SEQUENCE [LARGE SCALE GENOMIC DNA]</scope>
    <source>
        <strain evidence="1 2">AHN9576</strain>
    </source>
</reference>
<organism evidence="1 2">
    <name type="scientific">Capnocytophaga genosp. AHN8471</name>
    <dbReference type="NCBI Taxonomy" id="327574"/>
    <lineage>
        <taxon>Bacteria</taxon>
        <taxon>Pseudomonadati</taxon>
        <taxon>Bacteroidota</taxon>
        <taxon>Flavobacteriia</taxon>
        <taxon>Flavobacteriales</taxon>
        <taxon>Flavobacteriaceae</taxon>
        <taxon>Capnocytophaga</taxon>
    </lineage>
</organism>
<accession>A0ABS1YUX3</accession>